<comment type="caution">
    <text evidence="6">The sequence shown here is derived from an EMBL/GenBank/DDBJ whole genome shotgun (WGS) entry which is preliminary data.</text>
</comment>
<reference evidence="6" key="1">
    <citation type="submission" date="2024-05" db="EMBL/GenBank/DDBJ databases">
        <title>30 novel species of actinomycetes from the DSMZ collection.</title>
        <authorList>
            <person name="Nouioui I."/>
        </authorList>
    </citation>
    <scope>NUCLEOTIDE SEQUENCE</scope>
    <source>
        <strain evidence="6">DSM 41529</strain>
    </source>
</reference>
<keyword evidence="4" id="KW-0804">Transcription</keyword>
<evidence type="ECO:0000259" key="5">
    <source>
        <dbReference type="PROSITE" id="PS50931"/>
    </source>
</evidence>
<dbReference type="PANTHER" id="PTHR30346:SF0">
    <property type="entry name" value="HCA OPERON TRANSCRIPTIONAL ACTIVATOR HCAR"/>
    <property type="match status" value="1"/>
</dbReference>
<accession>A0ABU2X6U8</accession>
<dbReference type="SUPFAM" id="SSF53850">
    <property type="entry name" value="Periplasmic binding protein-like II"/>
    <property type="match status" value="1"/>
</dbReference>
<dbReference type="PROSITE" id="PS50931">
    <property type="entry name" value="HTH_LYSR"/>
    <property type="match status" value="1"/>
</dbReference>
<dbReference type="InterPro" id="IPR036388">
    <property type="entry name" value="WH-like_DNA-bd_sf"/>
</dbReference>
<evidence type="ECO:0000256" key="1">
    <source>
        <dbReference type="ARBA" id="ARBA00009437"/>
    </source>
</evidence>
<evidence type="ECO:0000313" key="6">
    <source>
        <dbReference type="EMBL" id="MDT0541639.1"/>
    </source>
</evidence>
<evidence type="ECO:0000256" key="2">
    <source>
        <dbReference type="ARBA" id="ARBA00023015"/>
    </source>
</evidence>
<feature type="domain" description="HTH lysR-type" evidence="5">
    <location>
        <begin position="4"/>
        <end position="61"/>
    </location>
</feature>
<dbReference type="SUPFAM" id="SSF46785">
    <property type="entry name" value="Winged helix' DNA-binding domain"/>
    <property type="match status" value="1"/>
</dbReference>
<evidence type="ECO:0000256" key="4">
    <source>
        <dbReference type="ARBA" id="ARBA00023163"/>
    </source>
</evidence>
<dbReference type="Proteomes" id="UP001180754">
    <property type="component" value="Unassembled WGS sequence"/>
</dbReference>
<dbReference type="EMBL" id="JAVRFD010000001">
    <property type="protein sequence ID" value="MDT0541639.1"/>
    <property type="molecule type" value="Genomic_DNA"/>
</dbReference>
<dbReference type="InterPro" id="IPR000847">
    <property type="entry name" value="LysR_HTH_N"/>
</dbReference>
<dbReference type="PANTHER" id="PTHR30346">
    <property type="entry name" value="TRANSCRIPTIONAL DUAL REGULATOR HCAR-RELATED"/>
    <property type="match status" value="1"/>
</dbReference>
<name>A0ABU2X6U8_9ACTN</name>
<gene>
    <name evidence="6" type="ORF">RND15_02765</name>
</gene>
<keyword evidence="2" id="KW-0805">Transcription regulation</keyword>
<proteinExistence type="inferred from homology"/>
<evidence type="ECO:0000256" key="3">
    <source>
        <dbReference type="ARBA" id="ARBA00023125"/>
    </source>
</evidence>
<dbReference type="Gene3D" id="1.10.10.10">
    <property type="entry name" value="Winged helix-like DNA-binding domain superfamily/Winged helix DNA-binding domain"/>
    <property type="match status" value="1"/>
</dbReference>
<keyword evidence="3" id="KW-0238">DNA-binding</keyword>
<protein>
    <submittedName>
        <fullName evidence="6">LysR family transcriptional regulator</fullName>
    </submittedName>
</protein>
<dbReference type="InterPro" id="IPR036390">
    <property type="entry name" value="WH_DNA-bd_sf"/>
</dbReference>
<sequence>MAGVELRQLRYFVAVAEELNFGRAAERLLIAGPSLSQQIKALERDLGVRLFDRDRRSVSLTPAGSALLPHTRALLERADDLQRRARRFSGSEPVRLGYVNWLPADLIARTSAVAQVHIDAWVAPSHSQAARVADGSLDLAVCWVRTADLERHHLRARLIGADRLHAVATGKDTGEVTARDTVVLLDDDITSWSSWNAYAEQLARDTGAHAIRISDGGITGPAFFDHVRRSGRPVINSPKGQTTPLPPDLVQRPVVAPQIRWTWSLVWRSGEVRTSVLAVVDALCDGVGDFGIHGPDAWLPDGDPYRR</sequence>
<dbReference type="PRINTS" id="PR00039">
    <property type="entry name" value="HTHLYSR"/>
</dbReference>
<comment type="similarity">
    <text evidence="1">Belongs to the LysR transcriptional regulatory family.</text>
</comment>
<dbReference type="RefSeq" id="WP_311722339.1">
    <property type="nucleotide sequence ID" value="NZ_JAVRFD010000001.1"/>
</dbReference>
<evidence type="ECO:0000313" key="7">
    <source>
        <dbReference type="Proteomes" id="UP001180754"/>
    </source>
</evidence>
<keyword evidence="7" id="KW-1185">Reference proteome</keyword>
<dbReference type="Pfam" id="PF00126">
    <property type="entry name" value="HTH_1"/>
    <property type="match status" value="1"/>
</dbReference>
<organism evidence="6 7">
    <name type="scientific">Streptomyces lonegramiae</name>
    <dbReference type="NCBI Taxonomy" id="3075524"/>
    <lineage>
        <taxon>Bacteria</taxon>
        <taxon>Bacillati</taxon>
        <taxon>Actinomycetota</taxon>
        <taxon>Actinomycetes</taxon>
        <taxon>Kitasatosporales</taxon>
        <taxon>Streptomycetaceae</taxon>
        <taxon>Streptomyces</taxon>
    </lineage>
</organism>